<dbReference type="InterPro" id="IPR008651">
    <property type="entry name" value="Uncharacterised_HicB"/>
</dbReference>
<accession>A0A1N6ITG0</accession>
<dbReference type="InterPro" id="IPR035069">
    <property type="entry name" value="TTHA1013/TTHA0281-like"/>
</dbReference>
<dbReference type="RefSeq" id="WP_074295920.1">
    <property type="nucleotide sequence ID" value="NZ_FSRU01000001.1"/>
</dbReference>
<protein>
    <submittedName>
        <fullName evidence="1">Predicted nuclease of the RNAse H fold, HicB family</fullName>
    </submittedName>
</protein>
<keyword evidence="2" id="KW-1185">Reference proteome</keyword>
<dbReference type="InterPro" id="IPR010985">
    <property type="entry name" value="Ribbon_hlx_hlx"/>
</dbReference>
<dbReference type="SUPFAM" id="SSF47598">
    <property type="entry name" value="Ribbon-helix-helix"/>
    <property type="match status" value="1"/>
</dbReference>
<dbReference type="AlphaFoldDB" id="A0A1N6ITG0"/>
<dbReference type="EMBL" id="FSRU01000001">
    <property type="protein sequence ID" value="SIO35302.1"/>
    <property type="molecule type" value="Genomic_DNA"/>
</dbReference>
<organism evidence="1 2">
    <name type="scientific">Paraburkholderia phenazinium</name>
    <dbReference type="NCBI Taxonomy" id="60549"/>
    <lineage>
        <taxon>Bacteria</taxon>
        <taxon>Pseudomonadati</taxon>
        <taxon>Pseudomonadota</taxon>
        <taxon>Betaproteobacteria</taxon>
        <taxon>Burkholderiales</taxon>
        <taxon>Burkholderiaceae</taxon>
        <taxon>Paraburkholderia</taxon>
    </lineage>
</organism>
<dbReference type="SUPFAM" id="SSF143100">
    <property type="entry name" value="TTHA1013/TTHA0281-like"/>
    <property type="match status" value="1"/>
</dbReference>
<name>A0A1N6ITG0_9BURK</name>
<sequence>MKDKVFEHKGYAGSIDFSLEDKILHGKILFIDDLVNYEGETLDALNSAFVEAVEFYLATCAEEGVAPDKPCSGVFNVRVPRDLHKQAQMEAARRGLTLNEFVRISIENEVNGARSVTIHNHEHTHTHSHVESAEFAVTTSTYKEISKWKHEAEKPLEH</sequence>
<reference evidence="1 2" key="1">
    <citation type="submission" date="2016-11" db="EMBL/GenBank/DDBJ databases">
        <authorList>
            <person name="Jaros S."/>
            <person name="Januszkiewicz K."/>
            <person name="Wedrychowicz H."/>
        </authorList>
    </citation>
    <scope>NUCLEOTIDE SEQUENCE [LARGE SCALE GENOMIC DNA]</scope>
    <source>
        <strain evidence="1 2">GAS95</strain>
    </source>
</reference>
<evidence type="ECO:0000313" key="2">
    <source>
        <dbReference type="Proteomes" id="UP000185151"/>
    </source>
</evidence>
<dbReference type="Proteomes" id="UP000185151">
    <property type="component" value="Unassembled WGS sequence"/>
</dbReference>
<proteinExistence type="predicted"/>
<dbReference type="Pfam" id="PF05534">
    <property type="entry name" value="HicB"/>
    <property type="match status" value="1"/>
</dbReference>
<gene>
    <name evidence="1" type="ORF">SAMN05444165_2474</name>
</gene>
<dbReference type="GO" id="GO:0006355">
    <property type="term" value="P:regulation of DNA-templated transcription"/>
    <property type="evidence" value="ECO:0007669"/>
    <property type="project" value="InterPro"/>
</dbReference>
<dbReference type="OrthoDB" id="5297106at2"/>
<evidence type="ECO:0000313" key="1">
    <source>
        <dbReference type="EMBL" id="SIO35302.1"/>
    </source>
</evidence>